<gene>
    <name evidence="2" type="ORF">ERS852382_00091</name>
</gene>
<feature type="region of interest" description="Disordered" evidence="1">
    <location>
        <begin position="231"/>
        <end position="250"/>
    </location>
</feature>
<sequence length="294" mass="31826">MVKGVLFAEAHGAPQRVRIVENDVDAGELVENHETDGSQDHWLQAPVRADEIAERGLAVGAEGRADRRELAVHVDFGVVDLRQHPGRLVHASLRHQITGRLGDGEREHSVDQSGHAHAQEHPLPGHHGAHHRAGAAADVHEQRVDQQGDEDAEHDAELLQRAEHATLPGRGYFGDIHRRDHGGDARRESAEHAERHEDFDVRRERAADSAYQEANGGDLHHRHAADLVGDAPGQQRADAPGDQRRTDGEAKHGVAGVKMFLDDRGGAIDDGGVVTVEQSAKRGAGSKTGNDIAL</sequence>
<name>A0A173W9M6_BIFAD</name>
<accession>A0A173W9M6</accession>
<dbReference type="Proteomes" id="UP000095647">
    <property type="component" value="Unassembled WGS sequence"/>
</dbReference>
<dbReference type="AlphaFoldDB" id="A0A173W9M6"/>
<dbReference type="EMBL" id="CYYI01000001">
    <property type="protein sequence ID" value="CUN35157.1"/>
    <property type="molecule type" value="Genomic_DNA"/>
</dbReference>
<organism evidence="2 3">
    <name type="scientific">Bifidobacterium adolescentis</name>
    <dbReference type="NCBI Taxonomy" id="1680"/>
    <lineage>
        <taxon>Bacteria</taxon>
        <taxon>Bacillati</taxon>
        <taxon>Actinomycetota</taxon>
        <taxon>Actinomycetes</taxon>
        <taxon>Bifidobacteriales</taxon>
        <taxon>Bifidobacteriaceae</taxon>
        <taxon>Bifidobacterium</taxon>
    </lineage>
</organism>
<protein>
    <submittedName>
        <fullName evidence="2">Uncharacterized protein</fullName>
    </submittedName>
</protein>
<feature type="region of interest" description="Disordered" evidence="1">
    <location>
        <begin position="103"/>
        <end position="218"/>
    </location>
</feature>
<feature type="compositionally biased region" description="Basic and acidic residues" evidence="1">
    <location>
        <begin position="175"/>
        <end position="207"/>
    </location>
</feature>
<proteinExistence type="predicted"/>
<evidence type="ECO:0000256" key="1">
    <source>
        <dbReference type="SAM" id="MobiDB-lite"/>
    </source>
</evidence>
<feature type="compositionally biased region" description="Basic and acidic residues" evidence="1">
    <location>
        <begin position="239"/>
        <end position="250"/>
    </location>
</feature>
<reference evidence="2 3" key="1">
    <citation type="submission" date="2015-09" db="EMBL/GenBank/DDBJ databases">
        <authorList>
            <consortium name="Pathogen Informatics"/>
        </authorList>
    </citation>
    <scope>NUCLEOTIDE SEQUENCE [LARGE SCALE GENOMIC DNA]</scope>
    <source>
        <strain evidence="2 3">2789STDY5608824</strain>
    </source>
</reference>
<evidence type="ECO:0000313" key="2">
    <source>
        <dbReference type="EMBL" id="CUN35157.1"/>
    </source>
</evidence>
<evidence type="ECO:0000313" key="3">
    <source>
        <dbReference type="Proteomes" id="UP000095647"/>
    </source>
</evidence>
<feature type="compositionally biased region" description="Basic and acidic residues" evidence="1">
    <location>
        <begin position="155"/>
        <end position="164"/>
    </location>
</feature>